<dbReference type="CDD" id="cd03244">
    <property type="entry name" value="ABCC_MRP_domain2"/>
    <property type="match status" value="1"/>
</dbReference>
<dbReference type="InterPro" id="IPR000388">
    <property type="entry name" value="ABCC8/9"/>
</dbReference>
<feature type="transmembrane region" description="Helical" evidence="13">
    <location>
        <begin position="1235"/>
        <end position="1258"/>
    </location>
</feature>
<dbReference type="InterPro" id="IPR050173">
    <property type="entry name" value="ABC_transporter_C-like"/>
</dbReference>
<dbReference type="FunFam" id="1.20.1560.10:FF:000010">
    <property type="entry name" value="Multidrug resistance-associated ABC transporter"/>
    <property type="match status" value="1"/>
</dbReference>
<evidence type="ECO:0000256" key="3">
    <source>
        <dbReference type="ARBA" id="ARBA00022448"/>
    </source>
</evidence>
<evidence type="ECO:0000256" key="2">
    <source>
        <dbReference type="ARBA" id="ARBA00009726"/>
    </source>
</evidence>
<keyword evidence="11" id="KW-0325">Glycoprotein</keyword>
<gene>
    <name evidence="16" type="primary">106075114</name>
</gene>
<evidence type="ECO:0000256" key="6">
    <source>
        <dbReference type="ARBA" id="ARBA00022741"/>
    </source>
</evidence>
<dbReference type="GO" id="GO:0140359">
    <property type="term" value="F:ABC-type transporter activity"/>
    <property type="evidence" value="ECO:0007669"/>
    <property type="project" value="InterPro"/>
</dbReference>
<keyword evidence="5" id="KW-0677">Repeat</keyword>
<keyword evidence="9 13" id="KW-0472">Membrane</keyword>
<dbReference type="InterPro" id="IPR036640">
    <property type="entry name" value="ABC1_TM_sf"/>
</dbReference>
<dbReference type="InterPro" id="IPR003593">
    <property type="entry name" value="AAA+_ATPase"/>
</dbReference>
<dbReference type="GO" id="GO:0006813">
    <property type="term" value="P:potassium ion transport"/>
    <property type="evidence" value="ECO:0007669"/>
    <property type="project" value="InterPro"/>
</dbReference>
<dbReference type="SMART" id="SM00382">
    <property type="entry name" value="AAA"/>
    <property type="match status" value="2"/>
</dbReference>
<dbReference type="OrthoDB" id="6500128at2759"/>
<dbReference type="PANTHER" id="PTHR24223:SF461">
    <property type="entry name" value="ATP-BINDING CASSETTE SUB-FAMILY C MEMBER SUR"/>
    <property type="match status" value="1"/>
</dbReference>
<feature type="compositionally biased region" description="Polar residues" evidence="12">
    <location>
        <begin position="705"/>
        <end position="714"/>
    </location>
</feature>
<dbReference type="SUPFAM" id="SSF90123">
    <property type="entry name" value="ABC transporter transmembrane region"/>
    <property type="match status" value="2"/>
</dbReference>
<dbReference type="PANTHER" id="PTHR24223">
    <property type="entry name" value="ATP-BINDING CASSETTE SUB-FAMILY C"/>
    <property type="match status" value="1"/>
</dbReference>
<feature type="transmembrane region" description="Helical" evidence="13">
    <location>
        <begin position="85"/>
        <end position="107"/>
    </location>
</feature>
<feature type="domain" description="ABC transporter" evidence="14">
    <location>
        <begin position="1516"/>
        <end position="1751"/>
    </location>
</feature>
<dbReference type="STRING" id="6526.A0A2C9K9D4"/>
<sequence>MESNSREYNTSEKLSSAKMGFCGSKSNAMSVKDGVIQNECFVDVLNIIPHALLALVSIFILTVWNHSVIGKLKVKTWVHYQCHNLRWICTLSLLATIIVEIAEGFISDLNDPDSTNYHAFVPACVAFLGALLSIIFYHNVEQWNSPRFLLLLLVYWPMAIVLKFLKALSIFRNDLTLDHLKVWLAIIDITFYMILFIIELNVLRCQRYAFFKNHRRMRPPSDLENTKYFQSYVNLLSQAVYWWVTDLLIQGFKHPLTLKDLGRLPQSEKSSRMYKKLQLIFEEEKYKATQKKKKPSLMLSVLRGSWQMLFLSGLFRLVGDCLAFVGPLLIERIVDYAYDVDDHRAAMASANYTRPVKVYPFVTVGQFFSNGYVLSVVLLLASVLQHTLLQNHHFIVIREGIRIRTAVQTMVYSKALKLSTLELNGGSTTVGQVMNHMSIDSTFLMFFFFFVHYVWAIPLQVALSLLIMYYKLGLAALIGGLFVIAAGPVMYFLGVAMSNIQKKIMVHSDKRVKKINEVIQGIKVIKLLSWEKGFIDSIQRTRKEELSSLFANNVYKALMGFVGICAPVIGTLLTFVLYPVLEEKPLTAGKTMAVLALFNLLQGPLQIMSLLSASVANALVSARRLLPYLTASEVTKPQSSLPSFSKSCSVGLDSSAPSGHATIEKLDSVLSADGKSQSHHGTFELLPLDKDHRSSRISLNSSASVKVNTPSHTANDGRGDQKLTAHTGVPLSSSGGSMKASFLEPKRTNLSRNATSSELLDVKPNPALIRKSSAPALAVSEITGDYKRRRHHSQRSVEDDENAIEDGSIMDLFNTVEVQGGNFSWDLKKQEVSLKDITVKIPTGKLTMIVGPVGSGKSSLLSAFLGEMAQISGTMFKPRNISIAYVSQRPWLLNASLKENITFGKPFVWRKYKKVISSCALSSDIDQLPAADNTEIGEKGVNLSGGQKQRVTIARALYAEADAIFLDDPFSALDSYVGRHVMEEAVLKRLVKRNKTVVMVTHHIQYLTYAHQVIVMSNGHIHYQGKVGEVKKFDPDLYEVWRKAIKDAKAAEINQKFEGGDYLHLERKHSGGSQVSHDTMPRPSSSQFLRRQSQLSVPGMTAGFPVTRKMSAMSVMTEASNEDAGDLSPHDDDVDEGAAQVKGASDQSEEKGKLIKQEFRETGAVNMWVYLRYLRSCSVTLCILSLLLQLIYHSLIVASNFWLSVWSSDSNFFARNATAHARNNTVDVEFDNTPYLMTFIYLSVGSVLATLVGCLIIYQTGYVASKNLFTNMLVTAMHFPIRFFDTNPSGRIINRFSGDVVAIDQRLGGHIENLLRCTFFTMSAIIVNAVTSPYFLFAAVPFFILYYCLQRFFRSTARELQRLDSITKSPIFSHFSETLNGLAVIRAFGVQTDFKRRAFKSIDVNVTPFLFIHTANRWLGIRLDYMSCLMVFISTVASLSSGLHGMSNPAFIGLCITYALMVSGQLNWIVRISTEVEMSMNAVERVLEYTDMEVEKLVTAEAAVSVPESWPSVGRVEFIDVTLSYALDQDPVLHKASFVIEGGQKIGICGRTGSGKSSTILALFRMLEIIEGTILIDSLDIKRVDLATLRARLAIIPQDPVLFTGTIRFNLDPNNVKSDEKLWSVLETVQMKEAVTALPEQLDAQVTEGGDNLSVGQRQLICMARAFLRDAKIIIMDEATASIDQETDSKIQSILHSASQQHKTIITIAHRISTIMNYDKVLVLEYGEVREFGPPTELASNELSVFHSLLHGTQDSNIK</sequence>
<dbReference type="GO" id="GO:0005524">
    <property type="term" value="F:ATP binding"/>
    <property type="evidence" value="ECO:0007669"/>
    <property type="project" value="UniProtKB-KW"/>
</dbReference>
<name>A0A2C9K9D4_BIOGL</name>
<dbReference type="PRINTS" id="PR01092">
    <property type="entry name" value="SULFNYLUREAR"/>
</dbReference>
<reference evidence="16" key="1">
    <citation type="submission" date="2020-05" db="UniProtKB">
        <authorList>
            <consortium name="EnsemblMetazoa"/>
        </authorList>
    </citation>
    <scope>IDENTIFICATION</scope>
    <source>
        <strain evidence="16">BB02</strain>
    </source>
</reference>
<feature type="region of interest" description="Disordered" evidence="12">
    <location>
        <begin position="1117"/>
        <end position="1152"/>
    </location>
</feature>
<dbReference type="InterPro" id="IPR027417">
    <property type="entry name" value="P-loop_NTPase"/>
</dbReference>
<feature type="transmembrane region" description="Helical" evidence="13">
    <location>
        <begin position="47"/>
        <end position="64"/>
    </location>
</feature>
<feature type="transmembrane region" description="Helical" evidence="13">
    <location>
        <begin position="119"/>
        <end position="137"/>
    </location>
</feature>
<dbReference type="PROSITE" id="PS00211">
    <property type="entry name" value="ABC_TRANSPORTER_1"/>
    <property type="match status" value="2"/>
</dbReference>
<evidence type="ECO:0000259" key="14">
    <source>
        <dbReference type="PROSITE" id="PS50893"/>
    </source>
</evidence>
<evidence type="ECO:0000256" key="8">
    <source>
        <dbReference type="ARBA" id="ARBA00022989"/>
    </source>
</evidence>
<feature type="compositionally biased region" description="Low complexity" evidence="12">
    <location>
        <begin position="1081"/>
        <end position="1092"/>
    </location>
</feature>
<dbReference type="CDD" id="cd18602">
    <property type="entry name" value="ABC_6TM_SUR1_D2_like"/>
    <property type="match status" value="1"/>
</dbReference>
<comment type="subcellular location">
    <subcellularLocation>
        <location evidence="1">Membrane</location>
        <topology evidence="1">Multi-pass membrane protein</topology>
    </subcellularLocation>
</comment>
<evidence type="ECO:0000256" key="12">
    <source>
        <dbReference type="SAM" id="MobiDB-lite"/>
    </source>
</evidence>
<feature type="transmembrane region" description="Helical" evidence="13">
    <location>
        <begin position="1336"/>
        <end position="1353"/>
    </location>
</feature>
<feature type="transmembrane region" description="Helical" evidence="13">
    <location>
        <begin position="183"/>
        <end position="203"/>
    </location>
</feature>
<dbReference type="SUPFAM" id="SSF52540">
    <property type="entry name" value="P-loop containing nucleoside triphosphate hydrolases"/>
    <property type="match status" value="2"/>
</dbReference>
<dbReference type="GO" id="GO:0032991">
    <property type="term" value="C:protein-containing complex"/>
    <property type="evidence" value="ECO:0007669"/>
    <property type="project" value="UniProtKB-ARBA"/>
</dbReference>
<dbReference type="CDD" id="cd03250">
    <property type="entry name" value="ABCC_MRP_domain1"/>
    <property type="match status" value="1"/>
</dbReference>
<dbReference type="VEuPathDB" id="VectorBase:BGLAX_049069"/>
<accession>A0A2C9K9D4</accession>
<evidence type="ECO:0000256" key="13">
    <source>
        <dbReference type="SAM" id="Phobius"/>
    </source>
</evidence>
<dbReference type="InterPro" id="IPR017871">
    <property type="entry name" value="ABC_transporter-like_CS"/>
</dbReference>
<evidence type="ECO:0000313" key="17">
    <source>
        <dbReference type="Proteomes" id="UP000076420"/>
    </source>
</evidence>
<dbReference type="FunFam" id="1.20.1560.10:FF:000006">
    <property type="entry name" value="ATP-binding cassette, sub-family C (CFTR/MRP), member 9"/>
    <property type="match status" value="1"/>
</dbReference>
<evidence type="ECO:0000256" key="10">
    <source>
        <dbReference type="ARBA" id="ARBA00023170"/>
    </source>
</evidence>
<keyword evidence="4 13" id="KW-0812">Transmembrane</keyword>
<feature type="transmembrane region" description="Helical" evidence="13">
    <location>
        <begin position="149"/>
        <end position="171"/>
    </location>
</feature>
<feature type="domain" description="ABC transporter" evidence="14">
    <location>
        <begin position="818"/>
        <end position="1043"/>
    </location>
</feature>
<feature type="region of interest" description="Disordered" evidence="12">
    <location>
        <begin position="697"/>
        <end position="748"/>
    </location>
</feature>
<dbReference type="PROSITE" id="PS50929">
    <property type="entry name" value="ABC_TM1F"/>
    <property type="match status" value="2"/>
</dbReference>
<feature type="transmembrane region" description="Helical" evidence="13">
    <location>
        <begin position="367"/>
        <end position="389"/>
    </location>
</feature>
<evidence type="ECO:0000256" key="9">
    <source>
        <dbReference type="ARBA" id="ARBA00023136"/>
    </source>
</evidence>
<feature type="transmembrane region" description="Helical" evidence="13">
    <location>
        <begin position="443"/>
        <end position="468"/>
    </location>
</feature>
<dbReference type="VEuPathDB" id="VectorBase:BGLB016709"/>
<evidence type="ECO:0000256" key="7">
    <source>
        <dbReference type="ARBA" id="ARBA00022840"/>
    </source>
</evidence>
<dbReference type="InterPro" id="IPR011527">
    <property type="entry name" value="ABC1_TM_dom"/>
</dbReference>
<feature type="domain" description="ABC transmembrane type-1" evidence="15">
    <location>
        <begin position="1183"/>
        <end position="1478"/>
    </location>
</feature>
<dbReference type="FunFam" id="3.40.50.300:FF:000163">
    <property type="entry name" value="Multidrug resistance-associated protein member 4"/>
    <property type="match status" value="1"/>
</dbReference>
<evidence type="ECO:0000256" key="5">
    <source>
        <dbReference type="ARBA" id="ARBA00022737"/>
    </source>
</evidence>
<keyword evidence="10" id="KW-0675">Receptor</keyword>
<dbReference type="FunFam" id="3.40.50.300:FF:000997">
    <property type="entry name" value="Multidrug resistance-associated protein 1"/>
    <property type="match status" value="1"/>
</dbReference>
<evidence type="ECO:0000256" key="1">
    <source>
        <dbReference type="ARBA" id="ARBA00004141"/>
    </source>
</evidence>
<dbReference type="EnsemblMetazoa" id="BGLB016709-RA">
    <property type="protein sequence ID" value="BGLB016709-PA"/>
    <property type="gene ID" value="BGLB016709"/>
</dbReference>
<feature type="transmembrane region" description="Helical" evidence="13">
    <location>
        <begin position="308"/>
        <end position="330"/>
    </location>
</feature>
<dbReference type="Pfam" id="PF00005">
    <property type="entry name" value="ABC_tran"/>
    <property type="match status" value="2"/>
</dbReference>
<keyword evidence="8 13" id="KW-1133">Transmembrane helix</keyword>
<dbReference type="Pfam" id="PF00664">
    <property type="entry name" value="ABC_membrane"/>
    <property type="match status" value="2"/>
</dbReference>
<dbReference type="Proteomes" id="UP000076420">
    <property type="component" value="Unassembled WGS sequence"/>
</dbReference>
<feature type="domain" description="ABC transmembrane type-1" evidence="15">
    <location>
        <begin position="310"/>
        <end position="617"/>
    </location>
</feature>
<feature type="region of interest" description="Disordered" evidence="12">
    <location>
        <begin position="1069"/>
        <end position="1092"/>
    </location>
</feature>
<feature type="transmembrane region" description="Helical" evidence="13">
    <location>
        <begin position="474"/>
        <end position="495"/>
    </location>
</feature>
<keyword evidence="3" id="KW-0813">Transport</keyword>
<proteinExistence type="inferred from homology"/>
<evidence type="ECO:0000256" key="11">
    <source>
        <dbReference type="ARBA" id="ARBA00023180"/>
    </source>
</evidence>
<dbReference type="PROSITE" id="PS50893">
    <property type="entry name" value="ABC_TRANSPORTER_2"/>
    <property type="match status" value="2"/>
</dbReference>
<dbReference type="Gene3D" id="1.20.1560.10">
    <property type="entry name" value="ABC transporter type 1, transmembrane domain"/>
    <property type="match status" value="2"/>
</dbReference>
<dbReference type="InterPro" id="IPR003439">
    <property type="entry name" value="ABC_transporter-like_ATP-bd"/>
</dbReference>
<protein>
    <recommendedName>
        <fullName evidence="18">ATP-binding cassette sub-family C member 9</fullName>
    </recommendedName>
</protein>
<dbReference type="GO" id="GO:0016887">
    <property type="term" value="F:ATP hydrolysis activity"/>
    <property type="evidence" value="ECO:0007669"/>
    <property type="project" value="InterPro"/>
</dbReference>
<evidence type="ECO:0000313" key="16">
    <source>
        <dbReference type="EnsemblMetazoa" id="BGLB016709-PA"/>
    </source>
</evidence>
<evidence type="ECO:0000259" key="15">
    <source>
        <dbReference type="PROSITE" id="PS50929"/>
    </source>
</evidence>
<dbReference type="CDD" id="cd18591">
    <property type="entry name" value="ABC_6TM_SUR1_D1_like"/>
    <property type="match status" value="1"/>
</dbReference>
<dbReference type="GO" id="GO:0008281">
    <property type="term" value="F:sulfonylurea receptor activity"/>
    <property type="evidence" value="ECO:0007669"/>
    <property type="project" value="InterPro"/>
</dbReference>
<keyword evidence="6" id="KW-0547">Nucleotide-binding</keyword>
<organism evidence="16 17">
    <name type="scientific">Biomphalaria glabrata</name>
    <name type="common">Bloodfluke planorb</name>
    <name type="synonym">Freshwater snail</name>
    <dbReference type="NCBI Taxonomy" id="6526"/>
    <lineage>
        <taxon>Eukaryota</taxon>
        <taxon>Metazoa</taxon>
        <taxon>Spiralia</taxon>
        <taxon>Lophotrochozoa</taxon>
        <taxon>Mollusca</taxon>
        <taxon>Gastropoda</taxon>
        <taxon>Heterobranchia</taxon>
        <taxon>Euthyneura</taxon>
        <taxon>Panpulmonata</taxon>
        <taxon>Hygrophila</taxon>
        <taxon>Lymnaeoidea</taxon>
        <taxon>Planorbidae</taxon>
        <taxon>Biomphalaria</taxon>
    </lineage>
</organism>
<comment type="similarity">
    <text evidence="2">Belongs to the ABC transporter superfamily. ABCC family. Conjugate transporter (TC 3.A.1.208) subfamily.</text>
</comment>
<dbReference type="GO" id="GO:0005886">
    <property type="term" value="C:plasma membrane"/>
    <property type="evidence" value="ECO:0007669"/>
    <property type="project" value="UniProtKB-ARBA"/>
</dbReference>
<evidence type="ECO:0008006" key="18">
    <source>
        <dbReference type="Google" id="ProtNLM"/>
    </source>
</evidence>
<feature type="transmembrane region" description="Helical" evidence="13">
    <location>
        <begin position="1181"/>
        <end position="1203"/>
    </location>
</feature>
<dbReference type="Gene3D" id="3.40.50.300">
    <property type="entry name" value="P-loop containing nucleotide triphosphate hydrolases"/>
    <property type="match status" value="2"/>
</dbReference>
<dbReference type="KEGG" id="bgt:106075114"/>
<feature type="transmembrane region" description="Helical" evidence="13">
    <location>
        <begin position="593"/>
        <end position="620"/>
    </location>
</feature>
<keyword evidence="7" id="KW-0067">ATP-binding</keyword>
<evidence type="ECO:0000256" key="4">
    <source>
        <dbReference type="ARBA" id="ARBA00022692"/>
    </source>
</evidence>
<feature type="transmembrane region" description="Helical" evidence="13">
    <location>
        <begin position="557"/>
        <end position="581"/>
    </location>
</feature>